<organism evidence="1 2">
    <name type="scientific">Planotetraspora phitsanulokensis</name>
    <dbReference type="NCBI Taxonomy" id="575192"/>
    <lineage>
        <taxon>Bacteria</taxon>
        <taxon>Bacillati</taxon>
        <taxon>Actinomycetota</taxon>
        <taxon>Actinomycetes</taxon>
        <taxon>Streptosporangiales</taxon>
        <taxon>Streptosporangiaceae</taxon>
        <taxon>Planotetraspora</taxon>
    </lineage>
</organism>
<dbReference type="Proteomes" id="UP000622547">
    <property type="component" value="Unassembled WGS sequence"/>
</dbReference>
<protein>
    <submittedName>
        <fullName evidence="1">Uncharacterized protein</fullName>
    </submittedName>
</protein>
<accession>A0A8J3UBA7</accession>
<dbReference type="EMBL" id="BOOP01000003">
    <property type="protein sequence ID" value="GII35910.1"/>
    <property type="molecule type" value="Genomic_DNA"/>
</dbReference>
<gene>
    <name evidence="1" type="ORF">Pph01_09130</name>
</gene>
<proteinExistence type="predicted"/>
<name>A0A8J3UBA7_9ACTN</name>
<sequence length="60" mass="6685">MSSGSRSRSHLAEGVLKKDVEVFRHCVHVRVAELPENVARTVVFECDFALTAFPQEDPEG</sequence>
<dbReference type="AlphaFoldDB" id="A0A8J3UBA7"/>
<evidence type="ECO:0000313" key="2">
    <source>
        <dbReference type="Proteomes" id="UP000622547"/>
    </source>
</evidence>
<evidence type="ECO:0000313" key="1">
    <source>
        <dbReference type="EMBL" id="GII35910.1"/>
    </source>
</evidence>
<keyword evidence="2" id="KW-1185">Reference proteome</keyword>
<reference evidence="1 2" key="1">
    <citation type="submission" date="2021-01" db="EMBL/GenBank/DDBJ databases">
        <title>Whole genome shotgun sequence of Planotetraspora phitsanulokensis NBRC 104273.</title>
        <authorList>
            <person name="Komaki H."/>
            <person name="Tamura T."/>
        </authorList>
    </citation>
    <scope>NUCLEOTIDE SEQUENCE [LARGE SCALE GENOMIC DNA]</scope>
    <source>
        <strain evidence="1 2">NBRC 104273</strain>
    </source>
</reference>
<comment type="caution">
    <text evidence="1">The sequence shown here is derived from an EMBL/GenBank/DDBJ whole genome shotgun (WGS) entry which is preliminary data.</text>
</comment>